<dbReference type="AlphaFoldDB" id="A0A369K556"/>
<dbReference type="OrthoDB" id="2921803at2759"/>
<evidence type="ECO:0000313" key="1">
    <source>
        <dbReference type="EMBL" id="RDB26006.1"/>
    </source>
</evidence>
<comment type="caution">
    <text evidence="1">The sequence shown here is derived from an EMBL/GenBank/DDBJ whole genome shotgun (WGS) entry which is preliminary data.</text>
</comment>
<proteinExistence type="predicted"/>
<dbReference type="Proteomes" id="UP000076154">
    <property type="component" value="Unassembled WGS sequence"/>
</dbReference>
<protein>
    <recommendedName>
        <fullName evidence="3">F-box domain-containing protein</fullName>
    </recommendedName>
</protein>
<evidence type="ECO:0000313" key="2">
    <source>
        <dbReference type="Proteomes" id="UP000076154"/>
    </source>
</evidence>
<name>A0A369K556_HYPMA</name>
<keyword evidence="2" id="KW-1185">Reference proteome</keyword>
<dbReference type="InParanoid" id="A0A369K556"/>
<sequence length="393" mass="44170">MGSHNIFIPPEIAEIFIQYCRDDHRTLRACSLVCKQWVASSRCHLFQSVGLTAKLGPPFLALLGSPSGPAIGALVQSLSLDTDNALAWFIDALPAMSRFLRPRDLYLNISDLADDKNPLRTRQDIMAFMNCFPSIQSLSLSVECGTFDLAALISSFPALRILHVHDVHEGIWNDPDSCRSRLAQPDALRKLIIPFDGDFQFVQWLLLHQHPPRPARFSIQFYPTQAKILNVYLRELGSSLEDLELTLPWGSSCYTLLNLAYIGLKKRHTELPRHIDLTNHNRLRFVHIAALRDLNPLPTVVHLLSQIRSDSLERIEFSLGALLEDARRTGPWLKLDALLSGPQFSKVGKVTVVGCRRGVDRSNVRAWLPQTNAKGVLYLTADHRGSGPFLDIF</sequence>
<gene>
    <name evidence="1" type="ORF">Hypma_006394</name>
</gene>
<accession>A0A369K556</accession>
<evidence type="ECO:0008006" key="3">
    <source>
        <dbReference type="Google" id="ProtNLM"/>
    </source>
</evidence>
<dbReference type="EMBL" id="LUEZ02000040">
    <property type="protein sequence ID" value="RDB26006.1"/>
    <property type="molecule type" value="Genomic_DNA"/>
</dbReference>
<organism evidence="1 2">
    <name type="scientific">Hypsizygus marmoreus</name>
    <name type="common">White beech mushroom</name>
    <name type="synonym">Agaricus marmoreus</name>
    <dbReference type="NCBI Taxonomy" id="39966"/>
    <lineage>
        <taxon>Eukaryota</taxon>
        <taxon>Fungi</taxon>
        <taxon>Dikarya</taxon>
        <taxon>Basidiomycota</taxon>
        <taxon>Agaricomycotina</taxon>
        <taxon>Agaricomycetes</taxon>
        <taxon>Agaricomycetidae</taxon>
        <taxon>Agaricales</taxon>
        <taxon>Tricholomatineae</taxon>
        <taxon>Lyophyllaceae</taxon>
        <taxon>Hypsizygus</taxon>
    </lineage>
</organism>
<reference evidence="1" key="1">
    <citation type="submission" date="2018-04" db="EMBL/GenBank/DDBJ databases">
        <title>Whole genome sequencing of Hypsizygus marmoreus.</title>
        <authorList>
            <person name="Choi I.-G."/>
            <person name="Min B."/>
            <person name="Kim J.-G."/>
            <person name="Kim S."/>
            <person name="Oh Y.-L."/>
            <person name="Kong W.-S."/>
            <person name="Park H."/>
            <person name="Jeong J."/>
            <person name="Song E.-S."/>
        </authorList>
    </citation>
    <scope>NUCLEOTIDE SEQUENCE [LARGE SCALE GENOMIC DNA]</scope>
    <source>
        <strain evidence="1">51987-8</strain>
    </source>
</reference>